<keyword evidence="1" id="KW-0812">Transmembrane</keyword>
<dbReference type="AlphaFoldDB" id="A0A1F6DMU5"/>
<name>A0A1F6DMU5_9BACT</name>
<evidence type="ECO:0008006" key="4">
    <source>
        <dbReference type="Google" id="ProtNLM"/>
    </source>
</evidence>
<keyword evidence="1" id="KW-0472">Membrane</keyword>
<sequence>MLPPTIPTSFVPHTPSTGARRSYTDYTGVLGALAYLLLGIVFVLAIGVFLYGRMLTNTLATKDAALDEAVKGIDVVTVESFVRLRDRLSEGAKLLGGHVAFSVFFSSLEKILPVSVRFSSIHLSLDSNGAPKLEGTGVAKSFNALAAASTAFATDGRIKGAIFSNISINKDGSVSFVLSASLDQRIIAFSP</sequence>
<dbReference type="Proteomes" id="UP000178532">
    <property type="component" value="Unassembled WGS sequence"/>
</dbReference>
<comment type="caution">
    <text evidence="2">The sequence shown here is derived from an EMBL/GenBank/DDBJ whole genome shotgun (WGS) entry which is preliminary data.</text>
</comment>
<keyword evidence="1" id="KW-1133">Transmembrane helix</keyword>
<evidence type="ECO:0000313" key="2">
    <source>
        <dbReference type="EMBL" id="OGG62600.1"/>
    </source>
</evidence>
<dbReference type="STRING" id="1798495.A3C19_01310"/>
<dbReference type="EMBL" id="MFLI01000006">
    <property type="protein sequence ID" value="OGG62600.1"/>
    <property type="molecule type" value="Genomic_DNA"/>
</dbReference>
<feature type="transmembrane region" description="Helical" evidence="1">
    <location>
        <begin position="32"/>
        <end position="52"/>
    </location>
</feature>
<reference evidence="2 3" key="1">
    <citation type="journal article" date="2016" name="Nat. Commun.">
        <title>Thousands of microbial genomes shed light on interconnected biogeochemical processes in an aquifer system.</title>
        <authorList>
            <person name="Anantharaman K."/>
            <person name="Brown C.T."/>
            <person name="Hug L.A."/>
            <person name="Sharon I."/>
            <person name="Castelle C.J."/>
            <person name="Probst A.J."/>
            <person name="Thomas B.C."/>
            <person name="Singh A."/>
            <person name="Wilkins M.J."/>
            <person name="Karaoz U."/>
            <person name="Brodie E.L."/>
            <person name="Williams K.H."/>
            <person name="Hubbard S.S."/>
            <person name="Banfield J.F."/>
        </authorList>
    </citation>
    <scope>NUCLEOTIDE SEQUENCE [LARGE SCALE GENOMIC DNA]</scope>
</reference>
<gene>
    <name evidence="2" type="ORF">A3C19_01310</name>
</gene>
<evidence type="ECO:0000313" key="3">
    <source>
        <dbReference type="Proteomes" id="UP000178532"/>
    </source>
</evidence>
<accession>A0A1F6DMU5</accession>
<evidence type="ECO:0000256" key="1">
    <source>
        <dbReference type="SAM" id="Phobius"/>
    </source>
</evidence>
<organism evidence="2 3">
    <name type="scientific">Candidatus Kaiserbacteria bacterium RIFCSPHIGHO2_02_FULL_54_22</name>
    <dbReference type="NCBI Taxonomy" id="1798495"/>
    <lineage>
        <taxon>Bacteria</taxon>
        <taxon>Candidatus Kaiseribacteriota</taxon>
    </lineage>
</organism>
<proteinExistence type="predicted"/>
<protein>
    <recommendedName>
        <fullName evidence="4">PilN domain-containing protein</fullName>
    </recommendedName>
</protein>